<comment type="caution">
    <text evidence="5">The sequence shown here is derived from an EMBL/GenBank/DDBJ whole genome shotgun (WGS) entry which is preliminary data.</text>
</comment>
<dbReference type="Gene3D" id="3.40.50.150">
    <property type="entry name" value="Vaccinia Virus protein VP39"/>
    <property type="match status" value="1"/>
</dbReference>
<dbReference type="InterPro" id="IPR029063">
    <property type="entry name" value="SAM-dependent_MTases_sf"/>
</dbReference>
<dbReference type="AlphaFoldDB" id="A0A9P8CE35"/>
<sequence>MSDPVDQPTDARARLLSHFEAKDTAAHPEAWDELWADGFIPWDKGFPSPALADLLEQRKDLFPTTKERKKAFVPGCGKGYDVLLLSAWGYDAYGLDFSPTAIERAKELEKEVDGKGPHYETQQGVTKGKVVWVTGDFFKDDFLEVVDGENKFDLIYDYTFLSALNPSMRPAWSSRYNELLAPTGKLICLEFPTYKPPSTGGPPWALPPKIYMAHLPRPGEKLLYEEDGDLLESKLGEPSNRSLTRIEHFQPQRTHNVGYGEDGKVTDWISVWSHKR</sequence>
<protein>
    <submittedName>
        <fullName evidence="5">Thiol methyltransferas-like protein</fullName>
    </submittedName>
</protein>
<dbReference type="InterPro" id="IPR008854">
    <property type="entry name" value="TPMT"/>
</dbReference>
<gene>
    <name evidence="5" type="ORF">BJ878DRAFT_424016</name>
</gene>
<keyword evidence="4" id="KW-0949">S-adenosyl-L-methionine</keyword>
<evidence type="ECO:0000256" key="4">
    <source>
        <dbReference type="ARBA" id="ARBA00022691"/>
    </source>
</evidence>
<proteinExistence type="predicted"/>
<dbReference type="Pfam" id="PF05724">
    <property type="entry name" value="TPMT"/>
    <property type="match status" value="1"/>
</dbReference>
<dbReference type="GO" id="GO:0032259">
    <property type="term" value="P:methylation"/>
    <property type="evidence" value="ECO:0007669"/>
    <property type="project" value="UniProtKB-KW"/>
</dbReference>
<dbReference type="GO" id="GO:0008757">
    <property type="term" value="F:S-adenosylmethionine-dependent methyltransferase activity"/>
    <property type="evidence" value="ECO:0007669"/>
    <property type="project" value="InterPro"/>
</dbReference>
<dbReference type="EMBL" id="MU253993">
    <property type="protein sequence ID" value="KAG9243255.1"/>
    <property type="molecule type" value="Genomic_DNA"/>
</dbReference>
<dbReference type="PANTHER" id="PTHR32183:SF6">
    <property type="entry name" value="CYSTEINE SULFINATE DESULFINASE_CYSTEINE DESULFURASE AND RELATED ENZYMES"/>
    <property type="match status" value="1"/>
</dbReference>
<dbReference type="PROSITE" id="PS51585">
    <property type="entry name" value="SAM_MT_TPMT"/>
    <property type="match status" value="1"/>
</dbReference>
<keyword evidence="6" id="KW-1185">Reference proteome</keyword>
<dbReference type="PANTHER" id="PTHR32183">
    <property type="match status" value="1"/>
</dbReference>
<evidence type="ECO:0000256" key="1">
    <source>
        <dbReference type="ARBA" id="ARBA00022553"/>
    </source>
</evidence>
<accession>A0A9P8CE35</accession>
<dbReference type="CDD" id="cd02440">
    <property type="entry name" value="AdoMet_MTases"/>
    <property type="match status" value="1"/>
</dbReference>
<dbReference type="Proteomes" id="UP000887226">
    <property type="component" value="Unassembled WGS sequence"/>
</dbReference>
<evidence type="ECO:0000313" key="5">
    <source>
        <dbReference type="EMBL" id="KAG9243255.1"/>
    </source>
</evidence>
<keyword evidence="2" id="KW-0489">Methyltransferase</keyword>
<dbReference type="OrthoDB" id="276151at2759"/>
<keyword evidence="3" id="KW-0808">Transferase</keyword>
<reference evidence="5" key="1">
    <citation type="journal article" date="2021" name="IMA Fungus">
        <title>Genomic characterization of three marine fungi, including Emericellopsis atlantica sp. nov. with signatures of a generalist lifestyle and marine biomass degradation.</title>
        <authorList>
            <person name="Hagestad O.C."/>
            <person name="Hou L."/>
            <person name="Andersen J.H."/>
            <person name="Hansen E.H."/>
            <person name="Altermark B."/>
            <person name="Li C."/>
            <person name="Kuhnert E."/>
            <person name="Cox R.J."/>
            <person name="Crous P.W."/>
            <person name="Spatafora J.W."/>
            <person name="Lail K."/>
            <person name="Amirebrahimi M."/>
            <person name="Lipzen A."/>
            <person name="Pangilinan J."/>
            <person name="Andreopoulos W."/>
            <person name="Hayes R.D."/>
            <person name="Ng V."/>
            <person name="Grigoriev I.V."/>
            <person name="Jackson S.A."/>
            <person name="Sutton T.D.S."/>
            <person name="Dobson A.D.W."/>
            <person name="Rama T."/>
        </authorList>
    </citation>
    <scope>NUCLEOTIDE SEQUENCE</scope>
    <source>
        <strain evidence="5">TRa3180A</strain>
    </source>
</reference>
<name>A0A9P8CE35_9HELO</name>
<dbReference type="SUPFAM" id="SSF53335">
    <property type="entry name" value="S-adenosyl-L-methionine-dependent methyltransferases"/>
    <property type="match status" value="1"/>
</dbReference>
<evidence type="ECO:0000256" key="2">
    <source>
        <dbReference type="ARBA" id="ARBA00022603"/>
    </source>
</evidence>
<evidence type="ECO:0000313" key="6">
    <source>
        <dbReference type="Proteomes" id="UP000887226"/>
    </source>
</evidence>
<keyword evidence="1" id="KW-0597">Phosphoprotein</keyword>
<evidence type="ECO:0000256" key="3">
    <source>
        <dbReference type="ARBA" id="ARBA00022679"/>
    </source>
</evidence>
<organism evidence="5 6">
    <name type="scientific">Calycina marina</name>
    <dbReference type="NCBI Taxonomy" id="1763456"/>
    <lineage>
        <taxon>Eukaryota</taxon>
        <taxon>Fungi</taxon>
        <taxon>Dikarya</taxon>
        <taxon>Ascomycota</taxon>
        <taxon>Pezizomycotina</taxon>
        <taxon>Leotiomycetes</taxon>
        <taxon>Helotiales</taxon>
        <taxon>Pezizellaceae</taxon>
        <taxon>Calycina</taxon>
    </lineage>
</organism>